<dbReference type="Proteomes" id="UP000719766">
    <property type="component" value="Unassembled WGS sequence"/>
</dbReference>
<gene>
    <name evidence="1" type="ORF">HD556DRAFT_1339368</name>
</gene>
<dbReference type="GeneID" id="64595799"/>
<dbReference type="GO" id="GO:0006264">
    <property type="term" value="P:mitochondrial DNA replication"/>
    <property type="evidence" value="ECO:0007669"/>
    <property type="project" value="TreeGrafter"/>
</dbReference>
<proteinExistence type="predicted"/>
<keyword evidence="2" id="KW-1185">Reference proteome</keyword>
<dbReference type="GO" id="GO:0003887">
    <property type="term" value="F:DNA-directed DNA polymerase activity"/>
    <property type="evidence" value="ECO:0007669"/>
    <property type="project" value="TreeGrafter"/>
</dbReference>
<comment type="caution">
    <text evidence="1">The sequence shown here is derived from an EMBL/GenBank/DDBJ whole genome shotgun (WGS) entry which is preliminary data.</text>
</comment>
<dbReference type="GO" id="GO:0005760">
    <property type="term" value="C:gamma DNA polymerase complex"/>
    <property type="evidence" value="ECO:0007669"/>
    <property type="project" value="InterPro"/>
</dbReference>
<name>A0A9P7J3S8_9AGAM</name>
<accession>A0A9P7J3S8</accession>
<protein>
    <submittedName>
        <fullName evidence="1">Uncharacterized protein</fullName>
    </submittedName>
</protein>
<dbReference type="SUPFAM" id="SSF56672">
    <property type="entry name" value="DNA/RNA polymerases"/>
    <property type="match status" value="1"/>
</dbReference>
<dbReference type="OrthoDB" id="5588663at2759"/>
<dbReference type="GO" id="GO:0008408">
    <property type="term" value="F:3'-5' exonuclease activity"/>
    <property type="evidence" value="ECO:0007669"/>
    <property type="project" value="TreeGrafter"/>
</dbReference>
<dbReference type="AlphaFoldDB" id="A0A9P7J3S8"/>
<evidence type="ECO:0000313" key="1">
    <source>
        <dbReference type="EMBL" id="KAG1801707.1"/>
    </source>
</evidence>
<organism evidence="1 2">
    <name type="scientific">Suillus plorans</name>
    <dbReference type="NCBI Taxonomy" id="116603"/>
    <lineage>
        <taxon>Eukaryota</taxon>
        <taxon>Fungi</taxon>
        <taxon>Dikarya</taxon>
        <taxon>Basidiomycota</taxon>
        <taxon>Agaricomycotina</taxon>
        <taxon>Agaricomycetes</taxon>
        <taxon>Agaricomycetidae</taxon>
        <taxon>Boletales</taxon>
        <taxon>Suillineae</taxon>
        <taxon>Suillaceae</taxon>
        <taxon>Suillus</taxon>
    </lineage>
</organism>
<dbReference type="PANTHER" id="PTHR10267:SF0">
    <property type="entry name" value="DNA POLYMERASE SUBUNIT GAMMA-1"/>
    <property type="match status" value="1"/>
</dbReference>
<dbReference type="InterPro" id="IPR002297">
    <property type="entry name" value="DNA-dir_DNA_pol_A_mt"/>
</dbReference>
<sequence>MGDAHGATALGWITLESTKVTGTDLHSKRASILCNSRDQAKVLNLSFWVLGYGITTALPKDFFRQNLIRIT</sequence>
<dbReference type="RefSeq" id="XP_041165173.1">
    <property type="nucleotide sequence ID" value="XM_041302035.1"/>
</dbReference>
<evidence type="ECO:0000313" key="2">
    <source>
        <dbReference type="Proteomes" id="UP000719766"/>
    </source>
</evidence>
<dbReference type="PANTHER" id="PTHR10267">
    <property type="entry name" value="DNA POLYMERASE SUBUNIT GAMMA-1"/>
    <property type="match status" value="1"/>
</dbReference>
<reference evidence="1" key="1">
    <citation type="journal article" date="2020" name="New Phytol.">
        <title>Comparative genomics reveals dynamic genome evolution in host specialist ectomycorrhizal fungi.</title>
        <authorList>
            <person name="Lofgren L.A."/>
            <person name="Nguyen N.H."/>
            <person name="Vilgalys R."/>
            <person name="Ruytinx J."/>
            <person name="Liao H.L."/>
            <person name="Branco S."/>
            <person name="Kuo A."/>
            <person name="LaButti K."/>
            <person name="Lipzen A."/>
            <person name="Andreopoulos W."/>
            <person name="Pangilinan J."/>
            <person name="Riley R."/>
            <person name="Hundley H."/>
            <person name="Na H."/>
            <person name="Barry K."/>
            <person name="Grigoriev I.V."/>
            <person name="Stajich J.E."/>
            <person name="Kennedy P.G."/>
        </authorList>
    </citation>
    <scope>NUCLEOTIDE SEQUENCE</scope>
    <source>
        <strain evidence="1">S12</strain>
    </source>
</reference>
<dbReference type="EMBL" id="JABBWE010000007">
    <property type="protein sequence ID" value="KAG1801707.1"/>
    <property type="molecule type" value="Genomic_DNA"/>
</dbReference>
<dbReference type="InterPro" id="IPR043502">
    <property type="entry name" value="DNA/RNA_pol_sf"/>
</dbReference>
<dbReference type="GO" id="GO:0003677">
    <property type="term" value="F:DNA binding"/>
    <property type="evidence" value="ECO:0007669"/>
    <property type="project" value="InterPro"/>
</dbReference>